<protein>
    <submittedName>
        <fullName evidence="1">Uncharacterized protein</fullName>
    </submittedName>
</protein>
<sequence>MLKTTQIKLIHSLGGYTKDEYRMLFIKTSISSFDKGHNQGYSVGNHNGCKIIITRLMRTAIDNYGRDKQSWIDAVYSDMESIYKQYVK</sequence>
<name>A0AAU8MJZ5_9CAUD</name>
<organism evidence="1">
    <name type="scientific">Geladintestivirus 6</name>
    <dbReference type="NCBI Taxonomy" id="3233138"/>
    <lineage>
        <taxon>Viruses</taxon>
        <taxon>Duplodnaviria</taxon>
        <taxon>Heunggongvirae</taxon>
        <taxon>Uroviricota</taxon>
        <taxon>Caudoviricetes</taxon>
        <taxon>Crassvirales</taxon>
    </lineage>
</organism>
<accession>A0AAU8MJZ5</accession>
<evidence type="ECO:0000313" key="1">
    <source>
        <dbReference type="EMBL" id="XCO00195.1"/>
    </source>
</evidence>
<reference evidence="1" key="1">
    <citation type="submission" date="2024-06" db="EMBL/GenBank/DDBJ databases">
        <title>Intestivirid acquisition increases across infancy in a wild primate population.</title>
        <authorList>
            <person name="Schneider-Creas I.A."/>
            <person name="Moya I.L."/>
            <person name="Chiou K.L."/>
            <person name="Baniel A."/>
            <person name="Azanaw Haile A."/>
            <person name="Kebede F."/>
            <person name="Abebe B."/>
            <person name="Snyder-Mackler N."/>
            <person name="Varsani A."/>
        </authorList>
    </citation>
    <scope>NUCLEOTIDE SEQUENCE</scope>
    <source>
        <strain evidence="1">Int_RNL_2018_1178_PEE</strain>
    </source>
</reference>
<proteinExistence type="predicted"/>
<dbReference type="EMBL" id="PP965496">
    <property type="protein sequence ID" value="XCO00195.1"/>
    <property type="molecule type" value="Genomic_DNA"/>
</dbReference>